<keyword evidence="3" id="KW-0732">Signal</keyword>
<comment type="caution">
    <text evidence="8">The sequence shown here is derived from an EMBL/GenBank/DDBJ whole genome shotgun (WGS) entry which is preliminary data.</text>
</comment>
<evidence type="ECO:0000256" key="1">
    <source>
        <dbReference type="ARBA" id="ARBA00022512"/>
    </source>
</evidence>
<evidence type="ECO:0000256" key="2">
    <source>
        <dbReference type="ARBA" id="ARBA00022525"/>
    </source>
</evidence>
<reference evidence="8 9" key="1">
    <citation type="submission" date="2016-12" db="EMBL/GenBank/DDBJ databases">
        <title>Genomic comparison of strains in the 'Actinomyces naeslundii' group.</title>
        <authorList>
            <person name="Mughal S.R."/>
            <person name="Do T."/>
            <person name="Gilbert S.C."/>
            <person name="Witherden E.A."/>
            <person name="Didelot X."/>
            <person name="Beighton D."/>
        </authorList>
    </citation>
    <scope>NUCLEOTIDE SEQUENCE [LARGE SCALE GENOMIC DNA]</scope>
    <source>
        <strain evidence="8 9">P6N</strain>
    </source>
</reference>
<feature type="domain" description="Gram-positive cocci surface proteins LPxTG" evidence="7">
    <location>
        <begin position="77"/>
        <end position="111"/>
    </location>
</feature>
<keyword evidence="1" id="KW-0134">Cell wall</keyword>
<keyword evidence="6" id="KW-1133">Transmembrane helix</keyword>
<feature type="region of interest" description="Disordered" evidence="5">
    <location>
        <begin position="1"/>
        <end position="79"/>
    </location>
</feature>
<dbReference type="NCBIfam" id="TIGR01167">
    <property type="entry name" value="LPXTG_anchor"/>
    <property type="match status" value="1"/>
</dbReference>
<keyword evidence="4" id="KW-0572">Peptidoglycan-anchor</keyword>
<feature type="non-terminal residue" evidence="8">
    <location>
        <position position="1"/>
    </location>
</feature>
<dbReference type="AlphaFoldDB" id="A0A1Q8VHU9"/>
<gene>
    <name evidence="8" type="ORF">BKH28_11785</name>
</gene>
<feature type="compositionally biased region" description="Low complexity" evidence="5">
    <location>
        <begin position="13"/>
        <end position="42"/>
    </location>
</feature>
<accession>A0A1Q8VHU9</accession>
<keyword evidence="6" id="KW-0472">Membrane</keyword>
<dbReference type="RefSeq" id="WP_143224142.1">
    <property type="nucleotide sequence ID" value="NZ_MSKL01000030.1"/>
</dbReference>
<dbReference type="Proteomes" id="UP000186394">
    <property type="component" value="Unassembled WGS sequence"/>
</dbReference>
<organism evidence="8 9">
    <name type="scientific">Actinomyces oris</name>
    <dbReference type="NCBI Taxonomy" id="544580"/>
    <lineage>
        <taxon>Bacteria</taxon>
        <taxon>Bacillati</taxon>
        <taxon>Actinomycetota</taxon>
        <taxon>Actinomycetes</taxon>
        <taxon>Actinomycetales</taxon>
        <taxon>Actinomycetaceae</taxon>
        <taxon>Actinomyces</taxon>
    </lineage>
</organism>
<evidence type="ECO:0000313" key="9">
    <source>
        <dbReference type="Proteomes" id="UP000186394"/>
    </source>
</evidence>
<protein>
    <recommendedName>
        <fullName evidence="7">Gram-positive cocci surface proteins LPxTG domain-containing protein</fullName>
    </recommendedName>
</protein>
<keyword evidence="6" id="KW-0812">Transmembrane</keyword>
<proteinExistence type="predicted"/>
<feature type="transmembrane region" description="Helical" evidence="6">
    <location>
        <begin position="87"/>
        <end position="108"/>
    </location>
</feature>
<evidence type="ECO:0000259" key="7">
    <source>
        <dbReference type="Pfam" id="PF00746"/>
    </source>
</evidence>
<dbReference type="InterPro" id="IPR019931">
    <property type="entry name" value="LPXTG_anchor"/>
</dbReference>
<evidence type="ECO:0000313" key="8">
    <source>
        <dbReference type="EMBL" id="OLO47678.1"/>
    </source>
</evidence>
<evidence type="ECO:0000256" key="6">
    <source>
        <dbReference type="SAM" id="Phobius"/>
    </source>
</evidence>
<evidence type="ECO:0000256" key="5">
    <source>
        <dbReference type="SAM" id="MobiDB-lite"/>
    </source>
</evidence>
<feature type="compositionally biased region" description="Low complexity" evidence="5">
    <location>
        <begin position="60"/>
        <end position="76"/>
    </location>
</feature>
<dbReference type="EMBL" id="MSKL01000030">
    <property type="protein sequence ID" value="OLO47678.1"/>
    <property type="molecule type" value="Genomic_DNA"/>
</dbReference>
<sequence length="114" mass="10471">ADNAGNNGGNQPSAAASPNNNGSTAADGATGTAGQDAQGANTPDSKAGAGQKNSSIAKPGGNAQAGQGQAAAAAAATGGGRLPLTGASMTAIVLAVAAIALGGGFILVRRRMAS</sequence>
<evidence type="ECO:0000256" key="3">
    <source>
        <dbReference type="ARBA" id="ARBA00022729"/>
    </source>
</evidence>
<name>A0A1Q8VHU9_9ACTO</name>
<keyword evidence="2" id="KW-0964">Secreted</keyword>
<evidence type="ECO:0000256" key="4">
    <source>
        <dbReference type="ARBA" id="ARBA00023088"/>
    </source>
</evidence>
<dbReference type="Pfam" id="PF00746">
    <property type="entry name" value="Gram_pos_anchor"/>
    <property type="match status" value="1"/>
</dbReference>